<dbReference type="AlphaFoldDB" id="A0A8I6R9D9"/>
<dbReference type="RefSeq" id="XP_014239733.1">
    <property type="nucleotide sequence ID" value="XM_014384247.1"/>
</dbReference>
<dbReference type="PANTHER" id="PTHR21715:SF0">
    <property type="entry name" value="RH04127P"/>
    <property type="match status" value="1"/>
</dbReference>
<evidence type="ECO:0000256" key="2">
    <source>
        <dbReference type="SAM" id="MobiDB-lite"/>
    </source>
</evidence>
<dbReference type="Proteomes" id="UP000494040">
    <property type="component" value="Unassembled WGS sequence"/>
</dbReference>
<dbReference type="OMA" id="ARDASMQ"/>
<feature type="region of interest" description="Disordered" evidence="2">
    <location>
        <begin position="326"/>
        <end position="350"/>
    </location>
</feature>
<dbReference type="PANTHER" id="PTHR21715">
    <property type="entry name" value="RH04127P"/>
    <property type="match status" value="1"/>
</dbReference>
<dbReference type="CDD" id="cd00201">
    <property type="entry name" value="WW"/>
    <property type="match status" value="1"/>
</dbReference>
<dbReference type="InterPro" id="IPR001202">
    <property type="entry name" value="WW_dom"/>
</dbReference>
<feature type="region of interest" description="Disordered" evidence="2">
    <location>
        <begin position="819"/>
        <end position="930"/>
    </location>
</feature>
<proteinExistence type="predicted"/>
<feature type="compositionally biased region" description="Polar residues" evidence="2">
    <location>
        <begin position="892"/>
        <end position="902"/>
    </location>
</feature>
<protein>
    <recommendedName>
        <fullName evidence="3">WW domain-containing protein</fullName>
    </recommendedName>
</protein>
<dbReference type="PROSITE" id="PS01159">
    <property type="entry name" value="WW_DOMAIN_1"/>
    <property type="match status" value="1"/>
</dbReference>
<evidence type="ECO:0000313" key="4">
    <source>
        <dbReference type="EnsemblMetazoa" id="XP_014239733.1"/>
    </source>
</evidence>
<dbReference type="Pfam" id="PF00397">
    <property type="entry name" value="WW"/>
    <property type="match status" value="1"/>
</dbReference>
<feature type="coiled-coil region" evidence="1">
    <location>
        <begin position="559"/>
        <end position="694"/>
    </location>
</feature>
<dbReference type="InterPro" id="IPR053233">
    <property type="entry name" value="ABRA-related"/>
</dbReference>
<organism evidence="4 5">
    <name type="scientific">Cimex lectularius</name>
    <name type="common">Bed bug</name>
    <name type="synonym">Acanthia lectularia</name>
    <dbReference type="NCBI Taxonomy" id="79782"/>
    <lineage>
        <taxon>Eukaryota</taxon>
        <taxon>Metazoa</taxon>
        <taxon>Ecdysozoa</taxon>
        <taxon>Arthropoda</taxon>
        <taxon>Hexapoda</taxon>
        <taxon>Insecta</taxon>
        <taxon>Pterygota</taxon>
        <taxon>Neoptera</taxon>
        <taxon>Paraneoptera</taxon>
        <taxon>Hemiptera</taxon>
        <taxon>Heteroptera</taxon>
        <taxon>Panheteroptera</taxon>
        <taxon>Cimicomorpha</taxon>
        <taxon>Cimicidae</taxon>
        <taxon>Cimex</taxon>
    </lineage>
</organism>
<dbReference type="PROSITE" id="PS50020">
    <property type="entry name" value="WW_DOMAIN_2"/>
    <property type="match status" value="1"/>
</dbReference>
<dbReference type="GeneID" id="106661093"/>
<dbReference type="SUPFAM" id="SSF51045">
    <property type="entry name" value="WW domain"/>
    <property type="match status" value="1"/>
</dbReference>
<feature type="compositionally biased region" description="Acidic residues" evidence="2">
    <location>
        <begin position="327"/>
        <end position="338"/>
    </location>
</feature>
<feature type="coiled-coil region" evidence="1">
    <location>
        <begin position="722"/>
        <end position="816"/>
    </location>
</feature>
<dbReference type="KEGG" id="clec:106661093"/>
<evidence type="ECO:0000313" key="5">
    <source>
        <dbReference type="Proteomes" id="UP000494040"/>
    </source>
</evidence>
<dbReference type="OrthoDB" id="6344460at2759"/>
<evidence type="ECO:0000256" key="1">
    <source>
        <dbReference type="SAM" id="Coils"/>
    </source>
</evidence>
<feature type="region of interest" description="Disordered" evidence="2">
    <location>
        <begin position="223"/>
        <end position="306"/>
    </location>
</feature>
<dbReference type="InterPro" id="IPR036020">
    <property type="entry name" value="WW_dom_sf"/>
</dbReference>
<keyword evidence="1" id="KW-0175">Coiled coil</keyword>
<dbReference type="Gene3D" id="3.30.1470.10">
    <property type="entry name" value="Photosystem I PsaD, reaction center subunit II"/>
    <property type="match status" value="1"/>
</dbReference>
<dbReference type="EnsemblMetazoa" id="XM_014384247.1">
    <property type="protein sequence ID" value="XP_014239733.1"/>
    <property type="gene ID" value="LOC106661093"/>
</dbReference>
<name>A0A8I6R9D9_CIMLE</name>
<feature type="compositionally biased region" description="Low complexity" evidence="2">
    <location>
        <begin position="843"/>
        <end position="857"/>
    </location>
</feature>
<dbReference type="SMART" id="SM00456">
    <property type="entry name" value="WW"/>
    <property type="match status" value="1"/>
</dbReference>
<feature type="compositionally biased region" description="Basic and acidic residues" evidence="2">
    <location>
        <begin position="297"/>
        <end position="306"/>
    </location>
</feature>
<feature type="compositionally biased region" description="Basic and acidic residues" evidence="2">
    <location>
        <begin position="916"/>
        <end position="928"/>
    </location>
</feature>
<sequence length="1191" mass="138064">MAFLEYLMFTSKDRSYRLLYGLNCWEYVEVIDYAKNIGIDPKCEQHLLPIALNGLMQPLPQGWRPCFDVKLNRWYYFNDLTKTSQWEHPLDNVYRTLVKRGRSEGYSSAAEDDSRIIKEDLKSFEEVSDLLSSKSNDMKLEKAPAEMNDFDKGKDVQPRAHQPLLLRRKQLQHNVNPHQFSPLQVVKMINNTMRESSIEDKEIKNVVTENRTFRVTPAKVGDSLTRYSSSSSLSKENSSKTLQPLRRAQTLDPIPTFISTSPKADPPIKGILRESSFSGLPNRNLARLNPIQGDTQTPHEIEDEKKRSVRFADFERKSLDIKFQFSDSDESISDEESESSFNNKEEDEEIEDIAEDVVTEEKADRKAEKLIEQLNYSQIVSNTNKEDIKTDKGVTKLSEKITNTQALAVPLEIENLSDESESVSNNTNDDQILNNEKMEVDVKSNEESFQKQNKIFASQPLHSPLKKSVNSLVNKDNVQKEEYPRYDDDNVTQISSNVSKNVCPTPIDPEIVSLRDAITSIVGGDKKTFDLESIISNKNTANIEEDAEKETQDKITQIKLRQAERLKQLKEELDKQEEVEKDKLAEAASNKLNELKMKLDIELERKEKEIREDYDKDMIEIFRRLENEKAMRISMRTNELKVNEEKEISELKNEGLKRIQEVKTFFEVQTKETEEKYQNEVKKLEAVLSQRIDQLKIEKEAELKRIQTEWDDKITANSVQNKSILETALANHEKNMNTLKQQFQKEEEALKRMHAEQVESWNNKLKKLSDKEPNSLSINRDFEKMRCEKRLIEDKYRSLKDKYLQLKSDIEIAVERKLQSKNRKKKEDHNQEKESQDEKGISETKTNNKSKNNNLESDATSDEKLPRFNRIPKINTDQLNLKEGAENDPSSDDQYTSLSLTLPNEEHRSQSISPNRADRRKDKSLDRKKLSRMKINLDGRDRQGNVLDDVRSQLKELEEIEEQIPANSQGDTYLRYPFHGHGLSNSAEVDFYRHRVIVEQEAVRAARECLLQQKRELDARQSILRSNNNTTMQQLQQQERDLTEMEVSLYRTKALLGEKMIRLRLLGQTLNRIIDDFPNSQNNTNTQKDNAITPTCTTSPGNCSTEGVPFNVLQNLENIYSEIGELQTQINKQQLDVGMAEPITTSNLYFKIPSGKPLNKTFRRVPSNRTEIETRLHDIQDWLQKTAPKQH</sequence>
<reference evidence="4" key="1">
    <citation type="submission" date="2022-01" db="UniProtKB">
        <authorList>
            <consortium name="EnsemblMetazoa"/>
        </authorList>
    </citation>
    <scope>IDENTIFICATION</scope>
</reference>
<accession>A0A8I6R9D9</accession>
<feature type="domain" description="WW" evidence="3">
    <location>
        <begin position="57"/>
        <end position="91"/>
    </location>
</feature>
<evidence type="ECO:0000259" key="3">
    <source>
        <dbReference type="PROSITE" id="PS50020"/>
    </source>
</evidence>
<feature type="compositionally biased region" description="Basic and acidic residues" evidence="2">
    <location>
        <begin position="825"/>
        <end position="842"/>
    </location>
</feature>
<keyword evidence="5" id="KW-1185">Reference proteome</keyword>